<name>A0ABV8WTL7_9BACI</name>
<evidence type="ECO:0000259" key="1">
    <source>
        <dbReference type="Pfam" id="PF04542"/>
    </source>
</evidence>
<dbReference type="SUPFAM" id="SSF88659">
    <property type="entry name" value="Sigma3 and sigma4 domains of RNA polymerase sigma factors"/>
    <property type="match status" value="1"/>
</dbReference>
<dbReference type="InterPro" id="IPR014284">
    <property type="entry name" value="RNA_pol_sigma-70_dom"/>
</dbReference>
<accession>A0ABV8WTL7</accession>
<dbReference type="Gene3D" id="1.10.1740.10">
    <property type="match status" value="1"/>
</dbReference>
<dbReference type="RefSeq" id="WP_390251000.1">
    <property type="nucleotide sequence ID" value="NZ_JBHSDT010000004.1"/>
</dbReference>
<dbReference type="NCBIfam" id="TIGR02937">
    <property type="entry name" value="sigma70-ECF"/>
    <property type="match status" value="1"/>
</dbReference>
<dbReference type="Proteomes" id="UP001595882">
    <property type="component" value="Unassembled WGS sequence"/>
</dbReference>
<feature type="domain" description="RNA polymerase sigma-70 region 2" evidence="1">
    <location>
        <begin position="8"/>
        <end position="73"/>
    </location>
</feature>
<reference evidence="3" key="1">
    <citation type="journal article" date="2019" name="Int. J. Syst. Evol. Microbiol.">
        <title>The Global Catalogue of Microorganisms (GCM) 10K type strain sequencing project: providing services to taxonomists for standard genome sequencing and annotation.</title>
        <authorList>
            <consortium name="The Broad Institute Genomics Platform"/>
            <consortium name="The Broad Institute Genome Sequencing Center for Infectious Disease"/>
            <person name="Wu L."/>
            <person name="Ma J."/>
        </authorList>
    </citation>
    <scope>NUCLEOTIDE SEQUENCE [LARGE SCALE GENOMIC DNA]</scope>
    <source>
        <strain evidence="3">CCUG 37865</strain>
    </source>
</reference>
<dbReference type="EMBL" id="JBHSDT010000004">
    <property type="protein sequence ID" value="MFC4402937.1"/>
    <property type="molecule type" value="Genomic_DNA"/>
</dbReference>
<dbReference type="InterPro" id="IPR013325">
    <property type="entry name" value="RNA_pol_sigma_r2"/>
</dbReference>
<dbReference type="InterPro" id="IPR007627">
    <property type="entry name" value="RNA_pol_sigma70_r2"/>
</dbReference>
<protein>
    <submittedName>
        <fullName evidence="2">Sigma-70 family RNA polymerase sigma factor</fullName>
    </submittedName>
</protein>
<keyword evidence="3" id="KW-1185">Reference proteome</keyword>
<proteinExistence type="predicted"/>
<organism evidence="2 3">
    <name type="scientific">Gracilibacillus xinjiangensis</name>
    <dbReference type="NCBI Taxonomy" id="1193282"/>
    <lineage>
        <taxon>Bacteria</taxon>
        <taxon>Bacillati</taxon>
        <taxon>Bacillota</taxon>
        <taxon>Bacilli</taxon>
        <taxon>Bacillales</taxon>
        <taxon>Bacillaceae</taxon>
        <taxon>Gracilibacillus</taxon>
    </lineage>
</organism>
<sequence>MQFEDVLQENERIIHHLIHKYRIRDREGDFYQEGLIALWEAVQTYDESRSKLSTHIYNCISSRFLNKIKKENREKEQLKTWLINIKAEDLLIEDRDELDKQLLRDIRKVLSDRQWCWFYHFVLHDQPARDIARHYCVTDHAVKSWARSARSKIQQLLIQQEYV</sequence>
<dbReference type="SUPFAM" id="SSF88946">
    <property type="entry name" value="Sigma2 domain of RNA polymerase sigma factors"/>
    <property type="match status" value="1"/>
</dbReference>
<comment type="caution">
    <text evidence="2">The sequence shown here is derived from an EMBL/GenBank/DDBJ whole genome shotgun (WGS) entry which is preliminary data.</text>
</comment>
<evidence type="ECO:0000313" key="3">
    <source>
        <dbReference type="Proteomes" id="UP001595882"/>
    </source>
</evidence>
<evidence type="ECO:0000313" key="2">
    <source>
        <dbReference type="EMBL" id="MFC4402937.1"/>
    </source>
</evidence>
<gene>
    <name evidence="2" type="ORF">ACFOY7_07610</name>
</gene>
<dbReference type="InterPro" id="IPR013324">
    <property type="entry name" value="RNA_pol_sigma_r3/r4-like"/>
</dbReference>
<dbReference type="Pfam" id="PF04542">
    <property type="entry name" value="Sigma70_r2"/>
    <property type="match status" value="1"/>
</dbReference>